<dbReference type="Proteomes" id="UP000019277">
    <property type="component" value="Unassembled WGS sequence"/>
</dbReference>
<reference evidence="2 3" key="1">
    <citation type="journal article" date="2014" name="Genome Announc.">
        <title>Draft Genome Sequence of the Antitrypanosomally Active Sponge-Associated Bacterium Actinokineospora sp. Strain EG49.</title>
        <authorList>
            <person name="Harjes J."/>
            <person name="Ryu T."/>
            <person name="Abdelmohsen U.R."/>
            <person name="Moitinho-Silva L."/>
            <person name="Horn H."/>
            <person name="Ravasi T."/>
            <person name="Hentschel U."/>
        </authorList>
    </citation>
    <scope>NUCLEOTIDE SEQUENCE [LARGE SCALE GENOMIC DNA]</scope>
    <source>
        <strain evidence="2 3">EG49</strain>
    </source>
</reference>
<dbReference type="RefSeq" id="WP_052021260.1">
    <property type="nucleotide sequence ID" value="NZ_AYXG01000118.1"/>
</dbReference>
<dbReference type="STRING" id="909613.UO65_3380"/>
<evidence type="ECO:0000313" key="3">
    <source>
        <dbReference type="Proteomes" id="UP000019277"/>
    </source>
</evidence>
<evidence type="ECO:0000259" key="1">
    <source>
        <dbReference type="Pfam" id="PF21780"/>
    </source>
</evidence>
<dbReference type="EMBL" id="AYXG01000118">
    <property type="protein sequence ID" value="EWC61324.1"/>
    <property type="molecule type" value="Genomic_DNA"/>
</dbReference>
<sequence length="220" mass="24250">MNGDRHVLLFSAEEVARGQVPAEHAAVLRTVLDWSEEFLVSPHPDLGRTGPVCPYTQSSLRKGLYHLAVTRTGDLGATVAALRSWYERFAADLSDADRELLTILVALPHLDHTDSTELDAVQRAAKDEFVAEGLMIGQFHPVCAEPGLWNDDFRPLVSPVPLLAIRQMLVFDLLFVVDDEAHLDSYLRRFAPAIPSRVRDLLTVRLRPTGVPGVPVGVTA</sequence>
<evidence type="ECO:0000313" key="2">
    <source>
        <dbReference type="EMBL" id="EWC61324.1"/>
    </source>
</evidence>
<accession>W7J5F5</accession>
<protein>
    <recommendedName>
        <fullName evidence="1">DUF6875 domain-containing protein</fullName>
    </recommendedName>
</protein>
<organism evidence="2 3">
    <name type="scientific">Actinokineospora spheciospongiae</name>
    <dbReference type="NCBI Taxonomy" id="909613"/>
    <lineage>
        <taxon>Bacteria</taxon>
        <taxon>Bacillati</taxon>
        <taxon>Actinomycetota</taxon>
        <taxon>Actinomycetes</taxon>
        <taxon>Pseudonocardiales</taxon>
        <taxon>Pseudonocardiaceae</taxon>
        <taxon>Actinokineospora</taxon>
    </lineage>
</organism>
<comment type="caution">
    <text evidence="2">The sequence shown here is derived from an EMBL/GenBank/DDBJ whole genome shotgun (WGS) entry which is preliminary data.</text>
</comment>
<dbReference type="OrthoDB" id="8420726at2"/>
<proteinExistence type="predicted"/>
<dbReference type="InterPro" id="IPR049240">
    <property type="entry name" value="DUF6875"/>
</dbReference>
<gene>
    <name evidence="2" type="ORF">UO65_3380</name>
</gene>
<keyword evidence="3" id="KW-1185">Reference proteome</keyword>
<dbReference type="eggNOG" id="COG0142">
    <property type="taxonomic scope" value="Bacteria"/>
</dbReference>
<feature type="domain" description="DUF6875" evidence="1">
    <location>
        <begin position="29"/>
        <end position="199"/>
    </location>
</feature>
<dbReference type="Pfam" id="PF21780">
    <property type="entry name" value="DUF6875"/>
    <property type="match status" value="1"/>
</dbReference>
<name>W7J5F5_9PSEU</name>
<dbReference type="AlphaFoldDB" id="W7J5F5"/>